<dbReference type="GeneID" id="106670369"/>
<evidence type="ECO:0000256" key="2">
    <source>
        <dbReference type="ARBA" id="ARBA00022448"/>
    </source>
</evidence>
<keyword evidence="2" id="KW-0813">Transport</keyword>
<evidence type="ECO:0000256" key="7">
    <source>
        <dbReference type="ARBA" id="ARBA00023157"/>
    </source>
</evidence>
<feature type="domain" description="MRH" evidence="8">
    <location>
        <begin position="538"/>
        <end position="686"/>
    </location>
</feature>
<dbReference type="PANTHER" id="PTHR15071">
    <property type="entry name" value="MANNOSE-6-PHOSPHATE RECEPTOR FAMILY MEMBER"/>
    <property type="match status" value="1"/>
</dbReference>
<comment type="subcellular location">
    <subcellularLocation>
        <location evidence="1">Endomembrane system</location>
    </subcellularLocation>
</comment>
<dbReference type="SUPFAM" id="SSF50911">
    <property type="entry name" value="Mannose 6-phosphate receptor domain"/>
    <property type="match status" value="5"/>
</dbReference>
<protein>
    <recommendedName>
        <fullName evidence="8">MRH domain-containing protein</fullName>
    </recommendedName>
</protein>
<keyword evidence="6" id="KW-0472">Membrane</keyword>
<sequence length="825" mass="94429">METMLVCPKPKTQCKKQINKFSMIDLTPLRKGFRNWLINNNKEKLIFNVGSGLAFQQGFLCSGGSIAACLQKSDGTLINYGDTFDRIEVKSNSVSIFIRNGEQCGSERYSLNITLIEDLNKSNPIIIKNNNCSKDIEWRTPYATAVEYFQGKNCNIKTNIEYAKDLNFTNLFIQDYRLQTEDGTSFRINLCSRLKEKCGQFTDARICWTDEFNKQHAIGLYDEELVLKKRSSEFYIRGESCSKDYPYSEVYFTMACSFYEQELILMAKDGCQFYFYWKTREACIFKDEKPGKCTVEDPNTNNVYNLSALSLTSDNYKIILNITHTLILNICRSLVPQYNNQCNMNSGACLMITSAQSPHSISYQSIAMSDVLNVSNSHGVRLTYLKTMLSDCQLTIDFVCNHIESVKVVNINDKCSYHLIWHTEHACPRKKRANNTINCFATDFHTNQQYDLTSLSTKMYEINGYYVSICQPLFNNSCDKNSSVCTKNSVSYGSFSTKIKVLDNSLMLVYNSTSCKSTVIYFVCGMLEDAPKTLNKVNDCLLVIYWPTPLACLRNAICDNDKDKKFQLPNFYNITVPEGFVYLKICSQLDPHPKIICPGGSAACLVTDSGDQKSLGYPLEKPTRRKDSLVLHYPNGDLCDEKKRLHFSTNITLVCNQDKKEDGVHFKELYNCQYKFEWQTTLACETEHKQTLHECLLPSGKQRDMLNHFFTNGIHNIYIDDLYISLCDTKSLCSADVCIKKADQFIWKPFGNLFFNTVLSDNHDTSILYKPFKSDLQCFGKVTLSCDTSIGKGPKIISMVSLLIQLNFYFTHITKHTILQFHTFY</sequence>
<reference evidence="9" key="1">
    <citation type="submission" date="2022-01" db="UniProtKB">
        <authorList>
            <consortium name="EnsemblMetazoa"/>
        </authorList>
    </citation>
    <scope>IDENTIFICATION</scope>
</reference>
<evidence type="ECO:0000313" key="10">
    <source>
        <dbReference type="Proteomes" id="UP000494040"/>
    </source>
</evidence>
<keyword evidence="4" id="KW-0732">Signal</keyword>
<keyword evidence="5" id="KW-1133">Transmembrane helix</keyword>
<dbReference type="RefSeq" id="XP_024080968.1">
    <property type="nucleotide sequence ID" value="XM_024225200.1"/>
</dbReference>
<dbReference type="Proteomes" id="UP000494040">
    <property type="component" value="Unassembled WGS sequence"/>
</dbReference>
<organism evidence="9 10">
    <name type="scientific">Cimex lectularius</name>
    <name type="common">Bed bug</name>
    <name type="synonym">Acanthia lectularia</name>
    <dbReference type="NCBI Taxonomy" id="79782"/>
    <lineage>
        <taxon>Eukaryota</taxon>
        <taxon>Metazoa</taxon>
        <taxon>Ecdysozoa</taxon>
        <taxon>Arthropoda</taxon>
        <taxon>Hexapoda</taxon>
        <taxon>Insecta</taxon>
        <taxon>Pterygota</taxon>
        <taxon>Neoptera</taxon>
        <taxon>Paraneoptera</taxon>
        <taxon>Hemiptera</taxon>
        <taxon>Heteroptera</taxon>
        <taxon>Panheteroptera</taxon>
        <taxon>Cimicomorpha</taxon>
        <taxon>Cimicidae</taxon>
        <taxon>Cimex</taxon>
    </lineage>
</organism>
<evidence type="ECO:0000256" key="1">
    <source>
        <dbReference type="ARBA" id="ARBA00004308"/>
    </source>
</evidence>
<dbReference type="PROSITE" id="PS51914">
    <property type="entry name" value="MRH"/>
    <property type="match status" value="3"/>
</dbReference>
<dbReference type="Gene3D" id="2.70.130.10">
    <property type="entry name" value="Mannose-6-phosphate receptor binding domain"/>
    <property type="match status" value="5"/>
</dbReference>
<name>A0A8I6TLS9_CIMLE</name>
<proteinExistence type="predicted"/>
<accession>A0A8I6TLS9</accession>
<evidence type="ECO:0000256" key="3">
    <source>
        <dbReference type="ARBA" id="ARBA00022692"/>
    </source>
</evidence>
<evidence type="ECO:0000313" key="9">
    <source>
        <dbReference type="EnsemblMetazoa" id="XP_024080968.1"/>
    </source>
</evidence>
<feature type="domain" description="MRH" evidence="8">
    <location>
        <begin position="291"/>
        <end position="429"/>
    </location>
</feature>
<dbReference type="InterPro" id="IPR000479">
    <property type="entry name" value="CIMR_rpt"/>
</dbReference>
<dbReference type="CTD" id="43223"/>
<dbReference type="GO" id="GO:0000139">
    <property type="term" value="C:Golgi membrane"/>
    <property type="evidence" value="ECO:0007669"/>
    <property type="project" value="UniProtKB-SubCell"/>
</dbReference>
<keyword evidence="3" id="KW-0812">Transmembrane</keyword>
<evidence type="ECO:0000256" key="6">
    <source>
        <dbReference type="ARBA" id="ARBA00023136"/>
    </source>
</evidence>
<evidence type="ECO:0000259" key="8">
    <source>
        <dbReference type="PROSITE" id="PS51914"/>
    </source>
</evidence>
<dbReference type="GO" id="GO:0010008">
    <property type="term" value="C:endosome membrane"/>
    <property type="evidence" value="ECO:0007669"/>
    <property type="project" value="UniProtKB-SubCell"/>
</dbReference>
<keyword evidence="10" id="KW-1185">Reference proteome</keyword>
<dbReference type="PANTHER" id="PTHR15071:SF0">
    <property type="entry name" value="MANNOSE 6-PHOSPHATE RECEPTOR-LIKE PROTEIN 1"/>
    <property type="match status" value="1"/>
</dbReference>
<dbReference type="InterPro" id="IPR044865">
    <property type="entry name" value="MRH_dom"/>
</dbReference>
<dbReference type="AlphaFoldDB" id="A0A8I6TLS9"/>
<dbReference type="InterPro" id="IPR009011">
    <property type="entry name" value="Man6P_isomerase_rcpt-bd_dom_sf"/>
</dbReference>
<evidence type="ECO:0000256" key="4">
    <source>
        <dbReference type="ARBA" id="ARBA00022729"/>
    </source>
</evidence>
<feature type="domain" description="MRH" evidence="8">
    <location>
        <begin position="152"/>
        <end position="285"/>
    </location>
</feature>
<evidence type="ECO:0000256" key="5">
    <source>
        <dbReference type="ARBA" id="ARBA00022989"/>
    </source>
</evidence>
<keyword evidence="7" id="KW-1015">Disulfide bond</keyword>
<dbReference type="OrthoDB" id="4504960at2759"/>
<dbReference type="Pfam" id="PF00878">
    <property type="entry name" value="CIMR"/>
    <property type="match status" value="4"/>
</dbReference>
<dbReference type="EnsemblMetazoa" id="XM_024225200.1">
    <property type="protein sequence ID" value="XP_024080968.1"/>
    <property type="gene ID" value="LOC106670369"/>
</dbReference>
<dbReference type="GO" id="GO:0005537">
    <property type="term" value="F:D-mannose binding"/>
    <property type="evidence" value="ECO:0007669"/>
    <property type="project" value="InterPro"/>
</dbReference>
<dbReference type="SMART" id="SM01404">
    <property type="entry name" value="CIMR"/>
    <property type="match status" value="5"/>
</dbReference>
<dbReference type="GO" id="GO:0007041">
    <property type="term" value="P:lysosomal transport"/>
    <property type="evidence" value="ECO:0007669"/>
    <property type="project" value="InterPro"/>
</dbReference>
<dbReference type="GO" id="GO:0038023">
    <property type="term" value="F:signaling receptor activity"/>
    <property type="evidence" value="ECO:0007669"/>
    <property type="project" value="InterPro"/>
</dbReference>